<keyword evidence="6 10" id="KW-0378">Hydrolase</keyword>
<feature type="binding site" evidence="10">
    <location>
        <position position="449"/>
    </location>
    <ligand>
        <name>(6S)-5-formyl-5,6,7,8-tetrahydrofolate</name>
        <dbReference type="ChEBI" id="CHEBI:57457"/>
    </ligand>
</feature>
<evidence type="ECO:0000256" key="4">
    <source>
        <dbReference type="ARBA" id="ARBA00022723"/>
    </source>
</evidence>
<evidence type="ECO:0000259" key="12">
    <source>
        <dbReference type="PROSITE" id="PS51709"/>
    </source>
</evidence>
<dbReference type="PROSITE" id="PS51709">
    <property type="entry name" value="G_TRME"/>
    <property type="match status" value="1"/>
</dbReference>
<feature type="binding site" evidence="10">
    <location>
        <begin position="228"/>
        <end position="233"/>
    </location>
    <ligand>
        <name>GTP</name>
        <dbReference type="ChEBI" id="CHEBI:37565"/>
    </ligand>
</feature>
<dbReference type="GO" id="GO:0003924">
    <property type="term" value="F:GTPase activity"/>
    <property type="evidence" value="ECO:0007669"/>
    <property type="project" value="UniProtKB-UniRule"/>
</dbReference>
<dbReference type="EC" id="3.6.-.-" evidence="10"/>
<dbReference type="FunFam" id="3.30.1360.120:FF:000003">
    <property type="entry name" value="tRNA modification GTPase MnmE"/>
    <property type="match status" value="1"/>
</dbReference>
<feature type="binding site" evidence="10">
    <location>
        <begin position="272"/>
        <end position="275"/>
    </location>
    <ligand>
        <name>GTP</name>
        <dbReference type="ChEBI" id="CHEBI:37565"/>
    </ligand>
</feature>
<dbReference type="Proteomes" id="UP000512167">
    <property type="component" value="Chromosome"/>
</dbReference>
<keyword evidence="4 10" id="KW-0479">Metal-binding</keyword>
<dbReference type="InterPro" id="IPR018948">
    <property type="entry name" value="GTP-bd_TrmE_N"/>
</dbReference>
<keyword evidence="5 10" id="KW-0547">Nucleotide-binding</keyword>
<dbReference type="NCBIfam" id="NF003661">
    <property type="entry name" value="PRK05291.1-3"/>
    <property type="match status" value="1"/>
</dbReference>
<evidence type="ECO:0000256" key="7">
    <source>
        <dbReference type="ARBA" id="ARBA00022842"/>
    </source>
</evidence>
<dbReference type="Pfam" id="PF01926">
    <property type="entry name" value="MMR_HSR1"/>
    <property type="match status" value="1"/>
</dbReference>
<dbReference type="InterPro" id="IPR004520">
    <property type="entry name" value="GTPase_MnmE"/>
</dbReference>
<feature type="binding site" evidence="10">
    <location>
        <position position="82"/>
    </location>
    <ligand>
        <name>(6S)-5-formyl-5,6,7,8-tetrahydrofolate</name>
        <dbReference type="ChEBI" id="CHEBI:57457"/>
    </ligand>
</feature>
<feature type="binding site" evidence="10">
    <location>
        <position position="232"/>
    </location>
    <ligand>
        <name>Mg(2+)</name>
        <dbReference type="ChEBI" id="CHEBI:18420"/>
    </ligand>
</feature>
<dbReference type="FunFam" id="3.40.50.300:FF:000494">
    <property type="entry name" value="tRNA modification GTPase MnmE"/>
    <property type="match status" value="1"/>
</dbReference>
<feature type="binding site" evidence="10">
    <location>
        <position position="253"/>
    </location>
    <ligand>
        <name>Mg(2+)</name>
        <dbReference type="ChEBI" id="CHEBI:18420"/>
    </ligand>
</feature>
<evidence type="ECO:0000256" key="8">
    <source>
        <dbReference type="ARBA" id="ARBA00022958"/>
    </source>
</evidence>
<evidence type="ECO:0000256" key="6">
    <source>
        <dbReference type="ARBA" id="ARBA00022801"/>
    </source>
</evidence>
<dbReference type="SUPFAM" id="SSF116878">
    <property type="entry name" value="TrmE connector domain"/>
    <property type="match status" value="1"/>
</dbReference>
<dbReference type="Gene3D" id="3.30.1360.120">
    <property type="entry name" value="Probable tRNA modification gtpase trme, domain 1"/>
    <property type="match status" value="1"/>
</dbReference>
<dbReference type="CDD" id="cd14858">
    <property type="entry name" value="TrmE_N"/>
    <property type="match status" value="1"/>
</dbReference>
<feature type="binding site" evidence="10">
    <location>
        <position position="22"/>
    </location>
    <ligand>
        <name>(6S)-5-formyl-5,6,7,8-tetrahydrofolate</name>
        <dbReference type="ChEBI" id="CHEBI:57457"/>
    </ligand>
</feature>
<dbReference type="InterPro" id="IPR005225">
    <property type="entry name" value="Small_GTP-bd"/>
</dbReference>
<dbReference type="HAMAP" id="MF_00379">
    <property type="entry name" value="GTPase_MnmE"/>
    <property type="match status" value="1"/>
</dbReference>
<dbReference type="Gene3D" id="3.40.50.300">
    <property type="entry name" value="P-loop containing nucleotide triphosphate hydrolases"/>
    <property type="match status" value="1"/>
</dbReference>
<dbReference type="InterPro" id="IPR006073">
    <property type="entry name" value="GTP-bd"/>
</dbReference>
<gene>
    <name evidence="10 13" type="primary">mnmE</name>
    <name evidence="10" type="synonym">trmE</name>
    <name evidence="13" type="ORF">HF295_06035</name>
</gene>
<dbReference type="InterPro" id="IPR031168">
    <property type="entry name" value="G_TrmE"/>
</dbReference>
<dbReference type="NCBIfam" id="TIGR00450">
    <property type="entry name" value="mnmE_trmE_thdF"/>
    <property type="match status" value="1"/>
</dbReference>
<dbReference type="GO" id="GO:0002098">
    <property type="term" value="P:tRNA wobble uridine modification"/>
    <property type="evidence" value="ECO:0007669"/>
    <property type="project" value="TreeGrafter"/>
</dbReference>
<comment type="subunit">
    <text evidence="10">Homodimer. Heterotetramer of two MnmE and two MnmG subunits.</text>
</comment>
<dbReference type="Gene3D" id="1.20.120.430">
    <property type="entry name" value="tRNA modification GTPase MnmE domain 2"/>
    <property type="match status" value="1"/>
</dbReference>
<dbReference type="AlphaFoldDB" id="A0A7L6N796"/>
<comment type="function">
    <text evidence="10">Exhibits a very high intrinsic GTPase hydrolysis rate. Involved in the addition of a carboxymethylaminomethyl (cmnm) group at the wobble position (U34) of certain tRNAs, forming tRNA-cmnm(5)s(2)U34.</text>
</comment>
<keyword evidence="7 10" id="KW-0460">Magnesium</keyword>
<dbReference type="InterPro" id="IPR027266">
    <property type="entry name" value="TrmE/GcvT-like"/>
</dbReference>
<dbReference type="InterPro" id="IPR025867">
    <property type="entry name" value="MnmE_helical"/>
</dbReference>
<dbReference type="KEGG" id="tbk:HF295_06035"/>
<comment type="subcellular location">
    <subcellularLocation>
        <location evidence="10">Cytoplasm</location>
    </subcellularLocation>
</comment>
<name>A0A7L6N796_9MOLU</name>
<evidence type="ECO:0000256" key="11">
    <source>
        <dbReference type="RuleBase" id="RU003313"/>
    </source>
</evidence>
<dbReference type="PRINTS" id="PR00449">
    <property type="entry name" value="RASTRNSFRMNG"/>
</dbReference>
<feature type="binding site" evidence="10">
    <location>
        <begin position="247"/>
        <end position="253"/>
    </location>
    <ligand>
        <name>GTP</name>
        <dbReference type="ChEBI" id="CHEBI:37565"/>
    </ligand>
</feature>
<dbReference type="GO" id="GO:0046872">
    <property type="term" value="F:metal ion binding"/>
    <property type="evidence" value="ECO:0007669"/>
    <property type="project" value="UniProtKB-KW"/>
</dbReference>
<feature type="binding site" evidence="10">
    <location>
        <position position="247"/>
    </location>
    <ligand>
        <name>K(+)</name>
        <dbReference type="ChEBI" id="CHEBI:29103"/>
    </ligand>
</feature>
<dbReference type="CDD" id="cd04164">
    <property type="entry name" value="trmE"/>
    <property type="match status" value="1"/>
</dbReference>
<dbReference type="PANTHER" id="PTHR42714">
    <property type="entry name" value="TRNA MODIFICATION GTPASE GTPBP3"/>
    <property type="match status" value="1"/>
</dbReference>
<dbReference type="NCBIfam" id="TIGR00231">
    <property type="entry name" value="small_GTP"/>
    <property type="match status" value="1"/>
</dbReference>
<dbReference type="SUPFAM" id="SSF52540">
    <property type="entry name" value="P-loop containing nucleoside triphosphate hydrolases"/>
    <property type="match status" value="1"/>
</dbReference>
<keyword evidence="3 10" id="KW-0819">tRNA processing</keyword>
<feature type="binding site" evidence="10">
    <location>
        <position position="228"/>
    </location>
    <ligand>
        <name>K(+)</name>
        <dbReference type="ChEBI" id="CHEBI:29103"/>
    </ligand>
</feature>
<comment type="caution">
    <text evidence="10">Lacks conserved residue(s) required for the propagation of feature annotation.</text>
</comment>
<keyword evidence="14" id="KW-1185">Reference proteome</keyword>
<dbReference type="GO" id="GO:0005525">
    <property type="term" value="F:GTP binding"/>
    <property type="evidence" value="ECO:0007669"/>
    <property type="project" value="UniProtKB-UniRule"/>
</dbReference>
<evidence type="ECO:0000256" key="9">
    <source>
        <dbReference type="ARBA" id="ARBA00023134"/>
    </source>
</evidence>
<proteinExistence type="inferred from homology"/>
<organism evidence="13 14">
    <name type="scientific">Hujiaoplasma nucleasis</name>
    <dbReference type="NCBI Taxonomy" id="2725268"/>
    <lineage>
        <taxon>Bacteria</taxon>
        <taxon>Bacillati</taxon>
        <taxon>Mycoplasmatota</taxon>
        <taxon>Mollicutes</taxon>
        <taxon>Candidatus Izemoplasmatales</taxon>
        <taxon>Hujiaoplasmataceae</taxon>
        <taxon>Hujiaoplasma</taxon>
    </lineage>
</organism>
<evidence type="ECO:0000256" key="1">
    <source>
        <dbReference type="ARBA" id="ARBA00011043"/>
    </source>
</evidence>
<keyword evidence="2 10" id="KW-0963">Cytoplasm</keyword>
<evidence type="ECO:0000256" key="3">
    <source>
        <dbReference type="ARBA" id="ARBA00022694"/>
    </source>
</evidence>
<dbReference type="GO" id="GO:0030488">
    <property type="term" value="P:tRNA methylation"/>
    <property type="evidence" value="ECO:0007669"/>
    <property type="project" value="TreeGrafter"/>
</dbReference>
<evidence type="ECO:0000256" key="2">
    <source>
        <dbReference type="ARBA" id="ARBA00022490"/>
    </source>
</evidence>
<feature type="binding site" evidence="10">
    <location>
        <position position="121"/>
    </location>
    <ligand>
        <name>(6S)-5-formyl-5,6,7,8-tetrahydrofolate</name>
        <dbReference type="ChEBI" id="CHEBI:57457"/>
    </ligand>
</feature>
<comment type="similarity">
    <text evidence="1 10 11">Belongs to the TRAFAC class TrmE-Era-EngA-EngB-Septin-like GTPase superfamily. TrmE GTPase family.</text>
</comment>
<dbReference type="Pfam" id="PF12631">
    <property type="entry name" value="MnmE_helical"/>
    <property type="match status" value="1"/>
</dbReference>
<dbReference type="InterPro" id="IPR027368">
    <property type="entry name" value="MnmE_dom2"/>
</dbReference>
<keyword evidence="8 10" id="KW-0630">Potassium</keyword>
<feature type="domain" description="TrmE-type G" evidence="12">
    <location>
        <begin position="218"/>
        <end position="370"/>
    </location>
</feature>
<evidence type="ECO:0000313" key="14">
    <source>
        <dbReference type="Proteomes" id="UP000512167"/>
    </source>
</evidence>
<evidence type="ECO:0000256" key="10">
    <source>
        <dbReference type="HAMAP-Rule" id="MF_00379"/>
    </source>
</evidence>
<keyword evidence="9 10" id="KW-0342">GTP-binding</keyword>
<dbReference type="InterPro" id="IPR027417">
    <property type="entry name" value="P-loop_NTPase"/>
</dbReference>
<dbReference type="Pfam" id="PF10396">
    <property type="entry name" value="TrmE_N"/>
    <property type="match status" value="1"/>
</dbReference>
<evidence type="ECO:0000256" key="5">
    <source>
        <dbReference type="ARBA" id="ARBA00022741"/>
    </source>
</evidence>
<dbReference type="RefSeq" id="WP_312031267.1">
    <property type="nucleotide sequence ID" value="NZ_CP051151.1"/>
</dbReference>
<feature type="binding site" evidence="10">
    <location>
        <position position="252"/>
    </location>
    <ligand>
        <name>K(+)</name>
        <dbReference type="ChEBI" id="CHEBI:29103"/>
    </ligand>
</feature>
<dbReference type="EMBL" id="CP051151">
    <property type="protein sequence ID" value="QLY40429.1"/>
    <property type="molecule type" value="Genomic_DNA"/>
</dbReference>
<evidence type="ECO:0000313" key="13">
    <source>
        <dbReference type="EMBL" id="QLY40429.1"/>
    </source>
</evidence>
<dbReference type="GO" id="GO:0042802">
    <property type="term" value="F:identical protein binding"/>
    <property type="evidence" value="ECO:0007669"/>
    <property type="project" value="UniProtKB-ARBA"/>
</dbReference>
<comment type="cofactor">
    <cofactor evidence="10">
        <name>K(+)</name>
        <dbReference type="ChEBI" id="CHEBI:29103"/>
    </cofactor>
    <text evidence="10">Binds 1 potassium ion per subunit.</text>
</comment>
<accession>A0A7L6N796</accession>
<sequence>MIFDTIAAKTTADGSSAINVIRVSGSDSFNIVNSVFKGPNLLKQKSHTVHYGHIQDKNNIIDEVMVSIYKSPKTFTREDVVEISCHGGNFIADEILKLLIAHGARMAQNGEFTKRAYLNGRLDLTEAESIMDLVNAKSHKQLQLANNQLKGDVKRLVDELQERILNIIANIEVNIDYPEYDDVLEMTNEILIPNIDILLNEIEQIIKESETGKLIRDGIKTVIVGKPNVGKSTLLNTLLKEDRAIVTDISGTTRDLIEADLNLDGVILKLIDTAGIRITKDVIENIGIHKTKKAIESADLILLVLNQSEELKDLDKELLELTKNKERIILGNKMDLGKKINLDNESIINISAKNKEGIEELSKAVKKLFIDEKILNSDRALLSNIRHIGKFKEVKQALLDAKKASINQIPIDFVEIDLRKAWANLGEITGQSSNEDLLDHLFSKFCLGK</sequence>
<protein>
    <recommendedName>
        <fullName evidence="10">tRNA modification GTPase MnmE</fullName>
        <ecNumber evidence="10">3.6.-.-</ecNumber>
    </recommendedName>
</protein>
<dbReference type="GO" id="GO:0005829">
    <property type="term" value="C:cytosol"/>
    <property type="evidence" value="ECO:0007669"/>
    <property type="project" value="TreeGrafter"/>
</dbReference>
<dbReference type="PANTHER" id="PTHR42714:SF2">
    <property type="entry name" value="TRNA MODIFICATION GTPASE GTPBP3, MITOCHONDRIAL"/>
    <property type="match status" value="1"/>
</dbReference>
<reference evidence="13 14" key="1">
    <citation type="submission" date="2020-04" db="EMBL/GenBank/DDBJ databases">
        <authorList>
            <person name="Zheng R.K."/>
            <person name="Sun C.M."/>
        </authorList>
    </citation>
    <scope>NUCLEOTIDE SEQUENCE [LARGE SCALE GENOMIC DNA]</scope>
    <source>
        <strain evidence="14">zrk29</strain>
    </source>
</reference>
<feature type="binding site" evidence="10">
    <location>
        <position position="249"/>
    </location>
    <ligand>
        <name>K(+)</name>
        <dbReference type="ChEBI" id="CHEBI:29103"/>
    </ligand>
</feature>